<protein>
    <submittedName>
        <fullName evidence="1">Uncharacterized protein</fullName>
    </submittedName>
</protein>
<sequence length="40" mass="4496">MPHFDLIEKPVALLCPSKLLDVSVLPISWMPLEPLQRAPT</sequence>
<evidence type="ECO:0000313" key="2">
    <source>
        <dbReference type="Proteomes" id="UP000011996"/>
    </source>
</evidence>
<dbReference type="EMBL" id="ANOF01000111">
    <property type="protein sequence ID" value="EMI25849.1"/>
    <property type="molecule type" value="Genomic_DNA"/>
</dbReference>
<evidence type="ECO:0000313" key="1">
    <source>
        <dbReference type="EMBL" id="EMI25849.1"/>
    </source>
</evidence>
<proteinExistence type="predicted"/>
<comment type="caution">
    <text evidence="1">The sequence shown here is derived from an EMBL/GenBank/DDBJ whole genome shotgun (WGS) entry which is preliminary data.</text>
</comment>
<accession>M5SI38</accession>
<dbReference type="Proteomes" id="UP000011996">
    <property type="component" value="Unassembled WGS sequence"/>
</dbReference>
<reference evidence="1 2" key="1">
    <citation type="journal article" date="2013" name="Mar. Genomics">
        <title>Expression of sulfatases in Rhodopirellula baltica and the diversity of sulfatases in the genus Rhodopirellula.</title>
        <authorList>
            <person name="Wegner C.E."/>
            <person name="Richter-Heitmann T."/>
            <person name="Klindworth A."/>
            <person name="Klockow C."/>
            <person name="Richter M."/>
            <person name="Achstetter T."/>
            <person name="Glockner F.O."/>
            <person name="Harder J."/>
        </authorList>
    </citation>
    <scope>NUCLEOTIDE SEQUENCE [LARGE SCALE GENOMIC DNA]</scope>
    <source>
        <strain evidence="1 2">SH398</strain>
    </source>
</reference>
<organism evidence="1 2">
    <name type="scientific">Rhodopirellula europaea SH398</name>
    <dbReference type="NCBI Taxonomy" id="1263868"/>
    <lineage>
        <taxon>Bacteria</taxon>
        <taxon>Pseudomonadati</taxon>
        <taxon>Planctomycetota</taxon>
        <taxon>Planctomycetia</taxon>
        <taxon>Pirellulales</taxon>
        <taxon>Pirellulaceae</taxon>
        <taxon>Rhodopirellula</taxon>
    </lineage>
</organism>
<gene>
    <name evidence="1" type="ORF">RESH_03470</name>
</gene>
<name>M5SI38_9BACT</name>
<dbReference type="AlphaFoldDB" id="M5SI38"/>